<dbReference type="RefSeq" id="WP_119902700.1">
    <property type="nucleotide sequence ID" value="NZ_QYZP01000002.1"/>
</dbReference>
<dbReference type="SUPFAM" id="SSF75420">
    <property type="entry name" value="YhbC-like, N-terminal domain"/>
    <property type="match status" value="1"/>
</dbReference>
<dbReference type="InterPro" id="IPR028998">
    <property type="entry name" value="RimP_C"/>
</dbReference>
<comment type="subcellular location">
    <subcellularLocation>
        <location evidence="3">Cytoplasm</location>
    </subcellularLocation>
</comment>
<dbReference type="PANTHER" id="PTHR33867">
    <property type="entry name" value="RIBOSOME MATURATION FACTOR RIMP"/>
    <property type="match status" value="1"/>
</dbReference>
<dbReference type="InterPro" id="IPR028989">
    <property type="entry name" value="RimP_N"/>
</dbReference>
<dbReference type="GO" id="GO:0005829">
    <property type="term" value="C:cytosol"/>
    <property type="evidence" value="ECO:0007669"/>
    <property type="project" value="TreeGrafter"/>
</dbReference>
<dbReference type="GO" id="GO:0000028">
    <property type="term" value="P:ribosomal small subunit assembly"/>
    <property type="evidence" value="ECO:0007669"/>
    <property type="project" value="TreeGrafter"/>
</dbReference>
<evidence type="ECO:0000259" key="4">
    <source>
        <dbReference type="Pfam" id="PF02576"/>
    </source>
</evidence>
<dbReference type="CDD" id="cd01734">
    <property type="entry name" value="YlxS_C"/>
    <property type="match status" value="1"/>
</dbReference>
<evidence type="ECO:0000313" key="7">
    <source>
        <dbReference type="Proteomes" id="UP000266615"/>
    </source>
</evidence>
<sequence length="193" mass="20672">MAVPPRPSADQRFPDARAQQLAALIEPTVNAHGLYVEQVAVASSGPRTVLQVSVDFEEGTDTVDLDTVAGVSEALSVVLDQAEKNDAAAPLAALDNYDLEVTTPGATRPLTEPRHFRRNIGRLLEIDRTADERSGGDAAMTARLKEVDEEGVVVAEVIPAPKKGMKPKIGPDTHLSFGSIARARVQVEFSHKD</sequence>
<comment type="function">
    <text evidence="3">Required for maturation of 30S ribosomal subunits.</text>
</comment>
<reference evidence="6 7" key="1">
    <citation type="submission" date="2018-09" db="EMBL/GenBank/DDBJ databases">
        <title>Nesterenkonia natronophila sp. nov., an alkaliphilic actinobacteriume isolated from a soda lake, and emended description of the genus Nesterenkonia.</title>
        <authorList>
            <person name="Menes R.J."/>
            <person name="Iriarte A."/>
        </authorList>
    </citation>
    <scope>NUCLEOTIDE SEQUENCE [LARGE SCALE GENOMIC DNA]</scope>
    <source>
        <strain evidence="6 7">M8</strain>
    </source>
</reference>
<dbReference type="HAMAP" id="MF_01077">
    <property type="entry name" value="RimP"/>
    <property type="match status" value="1"/>
</dbReference>
<feature type="domain" description="Ribosome maturation factor RimP N-terminal" evidence="4">
    <location>
        <begin position="24"/>
        <end position="106"/>
    </location>
</feature>
<keyword evidence="1 3" id="KW-0963">Cytoplasm</keyword>
<dbReference type="InterPro" id="IPR035956">
    <property type="entry name" value="RimP_N_sf"/>
</dbReference>
<evidence type="ECO:0000313" key="6">
    <source>
        <dbReference type="EMBL" id="RJN31913.1"/>
    </source>
</evidence>
<name>A0A3A4F1H9_9MICC</name>
<accession>A0A3A4F1H9</accession>
<evidence type="ECO:0000256" key="3">
    <source>
        <dbReference type="HAMAP-Rule" id="MF_01077"/>
    </source>
</evidence>
<dbReference type="GO" id="GO:0006412">
    <property type="term" value="P:translation"/>
    <property type="evidence" value="ECO:0007669"/>
    <property type="project" value="TreeGrafter"/>
</dbReference>
<evidence type="ECO:0000259" key="5">
    <source>
        <dbReference type="Pfam" id="PF17384"/>
    </source>
</evidence>
<proteinExistence type="inferred from homology"/>
<feature type="domain" description="Ribosome maturation factor RimP C-terminal" evidence="5">
    <location>
        <begin position="110"/>
        <end position="189"/>
    </location>
</feature>
<dbReference type="Proteomes" id="UP000266615">
    <property type="component" value="Unassembled WGS sequence"/>
</dbReference>
<keyword evidence="7" id="KW-1185">Reference proteome</keyword>
<dbReference type="OrthoDB" id="9805006at2"/>
<dbReference type="PANTHER" id="PTHR33867:SF1">
    <property type="entry name" value="RIBOSOME MATURATION FACTOR RIMP"/>
    <property type="match status" value="1"/>
</dbReference>
<keyword evidence="2 3" id="KW-0690">Ribosome biogenesis</keyword>
<dbReference type="EMBL" id="QYZP01000002">
    <property type="protein sequence ID" value="RJN31913.1"/>
    <property type="molecule type" value="Genomic_DNA"/>
</dbReference>
<protein>
    <recommendedName>
        <fullName evidence="3">Ribosome maturation factor RimP</fullName>
    </recommendedName>
</protein>
<comment type="similarity">
    <text evidence="3">Belongs to the RimP family.</text>
</comment>
<dbReference type="Gene3D" id="3.30.300.70">
    <property type="entry name" value="RimP-like superfamily, N-terminal"/>
    <property type="match status" value="1"/>
</dbReference>
<evidence type="ECO:0000256" key="2">
    <source>
        <dbReference type="ARBA" id="ARBA00022517"/>
    </source>
</evidence>
<gene>
    <name evidence="3" type="primary">rimP</name>
    <name evidence="6" type="ORF">D3250_07315</name>
</gene>
<evidence type="ECO:0000256" key="1">
    <source>
        <dbReference type="ARBA" id="ARBA00022490"/>
    </source>
</evidence>
<dbReference type="AlphaFoldDB" id="A0A3A4F1H9"/>
<comment type="caution">
    <text evidence="6">The sequence shown here is derived from an EMBL/GenBank/DDBJ whole genome shotgun (WGS) entry which is preliminary data.</text>
</comment>
<dbReference type="Pfam" id="PF02576">
    <property type="entry name" value="RimP_N"/>
    <property type="match status" value="1"/>
</dbReference>
<dbReference type="Pfam" id="PF17384">
    <property type="entry name" value="DUF150_C"/>
    <property type="match status" value="1"/>
</dbReference>
<dbReference type="InterPro" id="IPR003728">
    <property type="entry name" value="Ribosome_maturation_RimP"/>
</dbReference>
<organism evidence="6 7">
    <name type="scientific">Nesterenkonia natronophila</name>
    <dbReference type="NCBI Taxonomy" id="2174932"/>
    <lineage>
        <taxon>Bacteria</taxon>
        <taxon>Bacillati</taxon>
        <taxon>Actinomycetota</taxon>
        <taxon>Actinomycetes</taxon>
        <taxon>Micrococcales</taxon>
        <taxon>Micrococcaceae</taxon>
        <taxon>Nesterenkonia</taxon>
    </lineage>
</organism>